<dbReference type="EMBL" id="LODU01000006">
    <property type="protein sequence ID" value="POH34996.1"/>
    <property type="molecule type" value="Genomic_DNA"/>
</dbReference>
<feature type="region of interest" description="Disordered" evidence="1">
    <location>
        <begin position="76"/>
        <end position="98"/>
    </location>
</feature>
<proteinExistence type="predicted"/>
<organism evidence="2 3">
    <name type="scientific">Sinorhizobium americanum</name>
    <dbReference type="NCBI Taxonomy" id="194963"/>
    <lineage>
        <taxon>Bacteria</taxon>
        <taxon>Pseudomonadati</taxon>
        <taxon>Pseudomonadota</taxon>
        <taxon>Alphaproteobacteria</taxon>
        <taxon>Hyphomicrobiales</taxon>
        <taxon>Rhizobiaceae</taxon>
        <taxon>Sinorhizobium/Ensifer group</taxon>
        <taxon>Sinorhizobium</taxon>
    </lineage>
</organism>
<evidence type="ECO:0000313" key="2">
    <source>
        <dbReference type="EMBL" id="POH34996.1"/>
    </source>
</evidence>
<reference evidence="2 3" key="1">
    <citation type="journal article" date="2014" name="Syst. Appl. Microbiol.">
        <title>Microsymbionts of Phaseolus vulgaris in acid and alkaline soils of Mexico.</title>
        <authorList>
            <person name="Verastegui-Valdes M.M."/>
            <person name="Zhang Y.J."/>
            <person name="Rivera-Orduna F.N."/>
            <person name="Cheng H.P."/>
            <person name="Sui X.H."/>
            <person name="Wang E.T."/>
        </authorList>
    </citation>
    <scope>NUCLEOTIDE SEQUENCE [LARGE SCALE GENOMIC DNA]</scope>
    <source>
        <strain evidence="2 3">FG01</strain>
    </source>
</reference>
<evidence type="ECO:0000313" key="3">
    <source>
        <dbReference type="Proteomes" id="UP000237511"/>
    </source>
</evidence>
<protein>
    <submittedName>
        <fullName evidence="2">Uncharacterized protein</fullName>
    </submittedName>
</protein>
<comment type="caution">
    <text evidence="2">The sequence shown here is derived from an EMBL/GenBank/DDBJ whole genome shotgun (WGS) entry which is preliminary data.</text>
</comment>
<accession>A0A2S3YTN6</accession>
<evidence type="ECO:0000256" key="1">
    <source>
        <dbReference type="SAM" id="MobiDB-lite"/>
    </source>
</evidence>
<gene>
    <name evidence="2" type="ORF">ATY31_04365</name>
</gene>
<name>A0A2S3YTN6_9HYPH</name>
<dbReference type="Proteomes" id="UP000237511">
    <property type="component" value="Unassembled WGS sequence"/>
</dbReference>
<dbReference type="AlphaFoldDB" id="A0A2S3YTN6"/>
<sequence>MNASSLKAAVITANPLRPGQKMQRQHLRPLNGTKLADLPASQSRNRQKISAARTFAFGLPFLSIVPAKSLLGSTSVIPPTAATGIGGEASGSRVDRVG</sequence>